<dbReference type="EMBL" id="BEXT01000001">
    <property type="protein sequence ID" value="GBC63541.1"/>
    <property type="molecule type" value="Genomic_DNA"/>
</dbReference>
<comment type="caution">
    <text evidence="1">The sequence shown here is derived from an EMBL/GenBank/DDBJ whole genome shotgun (WGS) entry which is preliminary data.</text>
</comment>
<reference evidence="2" key="1">
    <citation type="submission" date="2017-11" db="EMBL/GenBank/DDBJ databases">
        <authorList>
            <person name="Watanabe M."/>
            <person name="Kojima H."/>
        </authorList>
    </citation>
    <scope>NUCLEOTIDE SEQUENCE [LARGE SCALE GENOMIC DNA]</scope>
    <source>
        <strain evidence="2">Tokyo 01</strain>
    </source>
</reference>
<reference evidence="2" key="2">
    <citation type="submission" date="2019-01" db="EMBL/GenBank/DDBJ databases">
        <title>Genome sequence of Desulfonema ishimotonii strain Tokyo 01.</title>
        <authorList>
            <person name="Fukui M."/>
        </authorList>
    </citation>
    <scope>NUCLEOTIDE SEQUENCE [LARGE SCALE GENOMIC DNA]</scope>
    <source>
        <strain evidence="2">Tokyo 01</strain>
    </source>
</reference>
<dbReference type="AlphaFoldDB" id="A0A401G2Y8"/>
<gene>
    <name evidence="1" type="ORF">DENIS_4539</name>
</gene>
<dbReference type="OrthoDB" id="5418683at2"/>
<keyword evidence="2" id="KW-1185">Reference proteome</keyword>
<dbReference type="RefSeq" id="WP_124330596.1">
    <property type="nucleotide sequence ID" value="NZ_BEXT01000001.1"/>
</dbReference>
<organism evidence="1 2">
    <name type="scientific">Desulfonema ishimotonii</name>
    <dbReference type="NCBI Taxonomy" id="45657"/>
    <lineage>
        <taxon>Bacteria</taxon>
        <taxon>Pseudomonadati</taxon>
        <taxon>Thermodesulfobacteriota</taxon>
        <taxon>Desulfobacteria</taxon>
        <taxon>Desulfobacterales</taxon>
        <taxon>Desulfococcaceae</taxon>
        <taxon>Desulfonema</taxon>
    </lineage>
</organism>
<dbReference type="Proteomes" id="UP000288096">
    <property type="component" value="Unassembled WGS sequence"/>
</dbReference>
<name>A0A401G2Y8_9BACT</name>
<accession>A0A401G2Y8</accession>
<proteinExistence type="predicted"/>
<protein>
    <submittedName>
        <fullName evidence="1">Uncharacterized protein</fullName>
    </submittedName>
</protein>
<evidence type="ECO:0000313" key="2">
    <source>
        <dbReference type="Proteomes" id="UP000288096"/>
    </source>
</evidence>
<sequence length="150" mass="16925">MLIHDDLYTWDGWGGKLKLGSGECRLRIYDLTKGDTRAVPHLKPIVVIVSDVPDPENRINKMTVRSCAGHIATHVVRDFDIDPNRMIWVEDYSCAADDDDCRESADQFQQVEFSWHEPGAIHPAWKTLKPPLLDLVRALASDEQEGVTDG</sequence>
<evidence type="ECO:0000313" key="1">
    <source>
        <dbReference type="EMBL" id="GBC63541.1"/>
    </source>
</evidence>